<evidence type="ECO:0000259" key="5">
    <source>
        <dbReference type="Pfam" id="PF14587"/>
    </source>
</evidence>
<evidence type="ECO:0000313" key="8">
    <source>
        <dbReference type="Proteomes" id="UP001271007"/>
    </source>
</evidence>
<keyword evidence="2 4" id="KW-0732">Signal</keyword>
<dbReference type="InterPro" id="IPR033452">
    <property type="entry name" value="GH30_C"/>
</dbReference>
<dbReference type="Gene3D" id="2.60.40.1180">
    <property type="entry name" value="Golgi alpha-mannosidase II"/>
    <property type="match status" value="1"/>
</dbReference>
<feature type="domain" description="Endo-beta-1,6-galactanase-like" evidence="5">
    <location>
        <begin position="22"/>
        <end position="245"/>
    </location>
</feature>
<dbReference type="InterPro" id="IPR039514">
    <property type="entry name" value="6GAL-like"/>
</dbReference>
<dbReference type="Pfam" id="PF14587">
    <property type="entry name" value="Glyco_hydr_30_2"/>
    <property type="match status" value="1"/>
</dbReference>
<evidence type="ECO:0000256" key="1">
    <source>
        <dbReference type="ARBA" id="ARBA00005382"/>
    </source>
</evidence>
<dbReference type="EMBL" id="JAWDJX010000024">
    <property type="protein sequence ID" value="KAK3051737.1"/>
    <property type="molecule type" value="Genomic_DNA"/>
</dbReference>
<keyword evidence="8" id="KW-1185">Reference proteome</keyword>
<accession>A0AAJ0GBC8</accession>
<protein>
    <submittedName>
        <fullName evidence="7">Uncharacterized protein</fullName>
    </submittedName>
</protein>
<feature type="chain" id="PRO_5042474915" evidence="4">
    <location>
        <begin position="21"/>
        <end position="452"/>
    </location>
</feature>
<dbReference type="SUPFAM" id="SSF51011">
    <property type="entry name" value="Glycosyl hydrolase domain"/>
    <property type="match status" value="1"/>
</dbReference>
<dbReference type="GO" id="GO:0016020">
    <property type="term" value="C:membrane"/>
    <property type="evidence" value="ECO:0007669"/>
    <property type="project" value="GOC"/>
</dbReference>
<sequence length="452" mass="49121">MYKINKIAATGLALAAISQAATVSVDPQTEFQTYDGTGCSEAFERSLYVHELDAAHQTEVLDLLFTEKGAGFTIFRNGIGSTPNQNSDFMKSIAPKAPASNDSELNYIPLPRNDQYQGWLSKQAKARGVNYIYADAWSADGYMKTNNTDFYGGQLCGVYNTSCESGDWRQSYADKLVHYIQDYAAQGIHIDYVGFLNEPDLSTPYASMEATGRQAADFIKILAPTLEELALTPRLLARAGQAKNLGLVTSHGYSSYPGAPFKTKLKTWQTEWSTFDPLNYNWYTAGGAQSDGLTWANNIRNSFGTSNVTGFLYWWGAAEKNDTNEGLIYINTTSPEVVRPTKRLWAHAHFGKQFIRQGATRIGATSSSANLNVTAFANTDGTTAVQVINNGDASQQVSIELPNLSGATVATFFTNQDNDLLEGTATVGKAGKKAKATVPGRSLLSFYVSGGD</sequence>
<dbReference type="GO" id="GO:0004348">
    <property type="term" value="F:glucosylceramidase activity"/>
    <property type="evidence" value="ECO:0007669"/>
    <property type="project" value="InterPro"/>
</dbReference>
<dbReference type="InterPro" id="IPR001139">
    <property type="entry name" value="Glyco_hydro_30"/>
</dbReference>
<comment type="caution">
    <text evidence="7">The sequence shown here is derived from an EMBL/GenBank/DDBJ whole genome shotgun (WGS) entry which is preliminary data.</text>
</comment>
<keyword evidence="3" id="KW-0378">Hydrolase</keyword>
<dbReference type="Pfam" id="PF17189">
    <property type="entry name" value="Glyco_hydro_30C"/>
    <property type="match status" value="1"/>
</dbReference>
<evidence type="ECO:0000256" key="4">
    <source>
        <dbReference type="SAM" id="SignalP"/>
    </source>
</evidence>
<dbReference type="GO" id="GO:0006680">
    <property type="term" value="P:glucosylceramide catabolic process"/>
    <property type="evidence" value="ECO:0007669"/>
    <property type="project" value="TreeGrafter"/>
</dbReference>
<dbReference type="Gene3D" id="3.20.20.80">
    <property type="entry name" value="Glycosidases"/>
    <property type="match status" value="1"/>
</dbReference>
<proteinExistence type="inferred from homology"/>
<dbReference type="InterPro" id="IPR017853">
    <property type="entry name" value="GH"/>
</dbReference>
<dbReference type="InterPro" id="IPR013780">
    <property type="entry name" value="Glyco_hydro_b"/>
</dbReference>
<reference evidence="7" key="1">
    <citation type="submission" date="2023-04" db="EMBL/GenBank/DDBJ databases">
        <title>Black Yeasts Isolated from many extreme environments.</title>
        <authorList>
            <person name="Coleine C."/>
            <person name="Stajich J.E."/>
            <person name="Selbmann L."/>
        </authorList>
    </citation>
    <scope>NUCLEOTIDE SEQUENCE</scope>
    <source>
        <strain evidence="7">CCFEE 5312</strain>
    </source>
</reference>
<dbReference type="SUPFAM" id="SSF51445">
    <property type="entry name" value="(Trans)glycosidases"/>
    <property type="match status" value="1"/>
</dbReference>
<dbReference type="PANTHER" id="PTHR11069:SF23">
    <property type="entry name" value="LYSOSOMAL ACID GLUCOSYLCERAMIDASE"/>
    <property type="match status" value="1"/>
</dbReference>
<dbReference type="Proteomes" id="UP001271007">
    <property type="component" value="Unassembled WGS sequence"/>
</dbReference>
<feature type="signal peptide" evidence="4">
    <location>
        <begin position="1"/>
        <end position="20"/>
    </location>
</feature>
<dbReference type="PANTHER" id="PTHR11069">
    <property type="entry name" value="GLUCOSYLCERAMIDASE"/>
    <property type="match status" value="1"/>
</dbReference>
<gene>
    <name evidence="7" type="ORF">LTR09_007037</name>
</gene>
<evidence type="ECO:0000259" key="6">
    <source>
        <dbReference type="Pfam" id="PF17189"/>
    </source>
</evidence>
<evidence type="ECO:0000256" key="2">
    <source>
        <dbReference type="ARBA" id="ARBA00022729"/>
    </source>
</evidence>
<organism evidence="7 8">
    <name type="scientific">Extremus antarcticus</name>
    <dbReference type="NCBI Taxonomy" id="702011"/>
    <lineage>
        <taxon>Eukaryota</taxon>
        <taxon>Fungi</taxon>
        <taxon>Dikarya</taxon>
        <taxon>Ascomycota</taxon>
        <taxon>Pezizomycotina</taxon>
        <taxon>Dothideomycetes</taxon>
        <taxon>Dothideomycetidae</taxon>
        <taxon>Mycosphaerellales</taxon>
        <taxon>Extremaceae</taxon>
        <taxon>Extremus</taxon>
    </lineage>
</organism>
<comment type="similarity">
    <text evidence="1">Belongs to the glycosyl hydrolase 30 family.</text>
</comment>
<name>A0AAJ0GBC8_9PEZI</name>
<evidence type="ECO:0000313" key="7">
    <source>
        <dbReference type="EMBL" id="KAK3051737.1"/>
    </source>
</evidence>
<feature type="domain" description="Glycosyl hydrolase family 30 beta sandwich" evidence="6">
    <location>
        <begin position="358"/>
        <end position="443"/>
    </location>
</feature>
<evidence type="ECO:0000256" key="3">
    <source>
        <dbReference type="ARBA" id="ARBA00022801"/>
    </source>
</evidence>
<dbReference type="AlphaFoldDB" id="A0AAJ0GBC8"/>